<dbReference type="InterPro" id="IPR008979">
    <property type="entry name" value="Galactose-bd-like_sf"/>
</dbReference>
<evidence type="ECO:0000256" key="4">
    <source>
        <dbReference type="SAM" id="Phobius"/>
    </source>
</evidence>
<feature type="chain" id="PRO_5011280961" evidence="5">
    <location>
        <begin position="29"/>
        <end position="679"/>
    </location>
</feature>
<proteinExistence type="inferred from homology"/>
<evidence type="ECO:0000313" key="7">
    <source>
        <dbReference type="EMBL" id="SNU90906.1"/>
    </source>
</evidence>
<reference evidence="7 8" key="1">
    <citation type="submission" date="2017-06" db="EMBL/GenBank/DDBJ databases">
        <authorList>
            <consortium name="Pathogen Informatics"/>
        </authorList>
    </citation>
    <scope>NUCLEOTIDE SEQUENCE [LARGE SCALE GENOMIC DNA]</scope>
    <source>
        <strain evidence="7 8">NCTC13788</strain>
    </source>
</reference>
<evidence type="ECO:0000256" key="5">
    <source>
        <dbReference type="SAM" id="SignalP"/>
    </source>
</evidence>
<dbReference type="PANTHER" id="PTHR10963">
    <property type="entry name" value="GLYCOSYL HYDROLASE-RELATED"/>
    <property type="match status" value="1"/>
</dbReference>
<keyword evidence="2 7" id="KW-0378">Hydrolase</keyword>
<feature type="domain" description="GH16" evidence="6">
    <location>
        <begin position="190"/>
        <end position="466"/>
    </location>
</feature>
<keyword evidence="4" id="KW-0472">Membrane</keyword>
<feature type="transmembrane region" description="Helical" evidence="4">
    <location>
        <begin position="657"/>
        <end position="675"/>
    </location>
</feature>
<dbReference type="Pfam" id="PF02018">
    <property type="entry name" value="CBM_4_9"/>
    <property type="match status" value="1"/>
</dbReference>
<dbReference type="InterPro" id="IPR050546">
    <property type="entry name" value="Glycosyl_Hydrlase_16"/>
</dbReference>
<feature type="region of interest" description="Disordered" evidence="3">
    <location>
        <begin position="578"/>
        <end position="654"/>
    </location>
</feature>
<keyword evidence="4" id="KW-1133">Transmembrane helix</keyword>
<dbReference type="EMBL" id="LT906439">
    <property type="protein sequence ID" value="SNU90906.1"/>
    <property type="molecule type" value="Genomic_DNA"/>
</dbReference>
<dbReference type="Gene3D" id="2.60.120.200">
    <property type="match status" value="1"/>
</dbReference>
<evidence type="ECO:0000256" key="3">
    <source>
        <dbReference type="SAM" id="MobiDB-lite"/>
    </source>
</evidence>
<protein>
    <submittedName>
        <fullName evidence="7">Beta glucanase</fullName>
        <ecNumber evidence="7">3.2.1.39</ecNumber>
    </submittedName>
</protein>
<gene>
    <name evidence="7" type="primary">glcA</name>
    <name evidence="7" type="ORF">SAMEA4412692_02052</name>
</gene>
<dbReference type="PANTHER" id="PTHR10963:SF55">
    <property type="entry name" value="GLYCOSIDE HYDROLASE FAMILY 16 PROTEIN"/>
    <property type="match status" value="1"/>
</dbReference>
<dbReference type="PROSITE" id="PS51762">
    <property type="entry name" value="GH16_2"/>
    <property type="match status" value="1"/>
</dbReference>
<evidence type="ECO:0000256" key="1">
    <source>
        <dbReference type="ARBA" id="ARBA00006865"/>
    </source>
</evidence>
<evidence type="ECO:0000256" key="2">
    <source>
        <dbReference type="ARBA" id="ARBA00022801"/>
    </source>
</evidence>
<keyword evidence="7" id="KW-0326">Glycosidase</keyword>
<dbReference type="Proteomes" id="UP000215185">
    <property type="component" value="Chromosome 1"/>
</dbReference>
<dbReference type="EC" id="3.2.1.39" evidence="7"/>
<dbReference type="GO" id="GO:0005975">
    <property type="term" value="P:carbohydrate metabolic process"/>
    <property type="evidence" value="ECO:0007669"/>
    <property type="project" value="InterPro"/>
</dbReference>
<dbReference type="SUPFAM" id="SSF49899">
    <property type="entry name" value="Concanavalin A-like lectins/glucanases"/>
    <property type="match status" value="1"/>
</dbReference>
<dbReference type="SUPFAM" id="SSF49785">
    <property type="entry name" value="Galactose-binding domain-like"/>
    <property type="match status" value="1"/>
</dbReference>
<keyword evidence="4" id="KW-0812">Transmembrane</keyword>
<dbReference type="eggNOG" id="COG2273">
    <property type="taxonomic scope" value="Bacteria"/>
</dbReference>
<accession>A0A239T007</accession>
<dbReference type="Pfam" id="PF00722">
    <property type="entry name" value="Glyco_hydro_16"/>
    <property type="match status" value="1"/>
</dbReference>
<dbReference type="InterPro" id="IPR003305">
    <property type="entry name" value="CenC_carb-bd"/>
</dbReference>
<feature type="signal peptide" evidence="5">
    <location>
        <begin position="1"/>
        <end position="28"/>
    </location>
</feature>
<dbReference type="InterPro" id="IPR000757">
    <property type="entry name" value="Beta-glucanase-like"/>
</dbReference>
<keyword evidence="5" id="KW-0732">Signal</keyword>
<dbReference type="KEGG" id="smen:SAMEA4412692_2052"/>
<evidence type="ECO:0000259" key="6">
    <source>
        <dbReference type="PROSITE" id="PS51762"/>
    </source>
</evidence>
<sequence>MKKSLKTKLCVLFCFVASLMLFPVIVEAQTNLIQNSDFELGDVAWDSRNKGEVTSEQSYGTGRYSGVLSPKALSGNFANGYIGQVVRIEPNTNYTVSAFAKTDTEGAEGYFTARWFDNDQQGEIVTDVNGGAVDQTVNSTEWRKYQFSFNSGNHTKVLIQLVKWSESEKTKKSNIFIDNVEMYKDNEQNSDKDEKPRDDTAYNLVWRDDFDQASLNLNDWGYELGSIRGHEQQHYVSNSENVFLRDGNLVLRATDRPAEKQYNNPRNEERRVIYNSGSVRTHGKKEFLYGKLEIRAKLPKGQGVFPAFWTLGSDFCLDGKIAGEQGRGWPTTGEIDVMELVGDSQEGSYANRTVYQTIHYGENSNHFGKYSGNGTAYSISNGNFSDDFHTFAIDWYEGKISWLVDGVVVRTVDYSDDELASKIFNKPQYAQLNLAMGGAWPGPAGTGLAGTEFMIDYISYSRNDVQKEQADRYYAVSPRLNGVKDVTITEGEVPDLLSGVSTNLSDYHVDYSIDDEQMFDDSGNGNTNVSLLVAGKANREKIATLPVGRYNIHYSAIPNDLNYASYVDRKTVVLTIEPKKPETESVPPTTEKKEEPQTKDSPNNDKRPETKHDKNNIDSTKSSSLKKGDDLVGSKHSGTNKVGSRSILPKTNALNNGQMPVIGVIFVVLIGLYSSKIKN</sequence>
<organism evidence="7 8">
    <name type="scientific">Streptococcus merionis</name>
    <dbReference type="NCBI Taxonomy" id="400065"/>
    <lineage>
        <taxon>Bacteria</taxon>
        <taxon>Bacillati</taxon>
        <taxon>Bacillota</taxon>
        <taxon>Bacilli</taxon>
        <taxon>Lactobacillales</taxon>
        <taxon>Streptococcaceae</taxon>
        <taxon>Streptococcus</taxon>
    </lineage>
</organism>
<dbReference type="AlphaFoldDB" id="A0A239T007"/>
<dbReference type="RefSeq" id="WP_018374677.1">
    <property type="nucleotide sequence ID" value="NZ_LT906439.1"/>
</dbReference>
<dbReference type="GO" id="GO:0042973">
    <property type="term" value="F:glucan endo-1,3-beta-D-glucosidase activity"/>
    <property type="evidence" value="ECO:0007669"/>
    <property type="project" value="UniProtKB-EC"/>
</dbReference>
<feature type="compositionally biased region" description="Basic and acidic residues" evidence="3">
    <location>
        <begin position="590"/>
        <end position="616"/>
    </location>
</feature>
<name>A0A239T007_9STRE</name>
<dbReference type="Gene3D" id="2.60.120.260">
    <property type="entry name" value="Galactose-binding domain-like"/>
    <property type="match status" value="1"/>
</dbReference>
<dbReference type="InterPro" id="IPR013320">
    <property type="entry name" value="ConA-like_dom_sf"/>
</dbReference>
<evidence type="ECO:0000313" key="8">
    <source>
        <dbReference type="Proteomes" id="UP000215185"/>
    </source>
</evidence>
<keyword evidence="8" id="KW-1185">Reference proteome</keyword>
<dbReference type="STRING" id="1123308.GCA_000380085_02125"/>
<comment type="similarity">
    <text evidence="1">Belongs to the glycosyl hydrolase 16 family.</text>
</comment>
<dbReference type="CDD" id="cd08023">
    <property type="entry name" value="GH16_laminarinase_like"/>
    <property type="match status" value="1"/>
</dbReference>